<protein>
    <submittedName>
        <fullName evidence="1">Hydroxylase</fullName>
    </submittedName>
</protein>
<dbReference type="Gene3D" id="3.50.50.60">
    <property type="entry name" value="FAD/NAD(P)-binding domain"/>
    <property type="match status" value="1"/>
</dbReference>
<dbReference type="SUPFAM" id="SSF51905">
    <property type="entry name" value="FAD/NAD(P)-binding domain"/>
    <property type="match status" value="1"/>
</dbReference>
<accession>A0A7R7MSD9</accession>
<dbReference type="PANTHER" id="PTHR43422">
    <property type="entry name" value="THIAMINE THIAZOLE SYNTHASE"/>
    <property type="match status" value="1"/>
</dbReference>
<dbReference type="InterPro" id="IPR036188">
    <property type="entry name" value="FAD/NAD-bd_sf"/>
</dbReference>
<dbReference type="Proteomes" id="UP000595205">
    <property type="component" value="Chromosome"/>
</dbReference>
<sequence>MASGQPNSAVVLGASMGGLLAARVLADFYQKVTVVERDLLPDVPLNRRGVPQGRHPHALLGKAVEIIGDLFPGIFDQLRSDGAIKWDDGDMSRFWSKFAGHLMVRSSIPDPASLTDYHLSRPLLEHAVRRAVRKIPNIEFLEEHDFVGLTADTDHARITGTRVQKRGGTDETVITADLVIDATGRGSRTPLFLEELGYPRPRDDEIEVRIAYATVPVRIPRGTLHELVVTNYPIPSRPTMFAMFACENDMYLVLGGGVGGQAPPADVAELVDLAATLAPSHVTAALQSAEILGDLAQYRIPSNRWRRYDKLARLPAGLIVFGDSICSFNPIYGQGMTVAAIEAEVLRDCLCVGDRNLPRRFYGKSANKIRVAWRTAVGSDLMLPQVPGRRPLFVRAMNSYMDRVLTAAETDPLVAQQFFRVVQMLDGPSALFRPHLLRRMAKAGMTRGRNPRPINGSAHPQQCGIRGNAGLDYQ</sequence>
<dbReference type="EMBL" id="AP024255">
    <property type="protein sequence ID" value="BCO99129.1"/>
    <property type="molecule type" value="Genomic_DNA"/>
</dbReference>
<reference evidence="1 2" key="1">
    <citation type="submission" date="2020-12" db="EMBL/GenBank/DDBJ databases">
        <title>Genome sequence of clinical Mycobacterium intracellulare strains.</title>
        <authorList>
            <person name="Tateishi Y."/>
            <person name="Matsumoto S."/>
            <person name="Fukushima Y."/>
            <person name="Nakajima C."/>
            <person name="Suzuki Y."/>
        </authorList>
    </citation>
    <scope>NUCLEOTIDE SEQUENCE [LARGE SCALE GENOMIC DNA]</scope>
    <source>
        <strain evidence="1 2">M018</strain>
    </source>
</reference>
<evidence type="ECO:0000313" key="1">
    <source>
        <dbReference type="EMBL" id="BCO99129.1"/>
    </source>
</evidence>
<dbReference type="RefSeq" id="WP_179300631.1">
    <property type="nucleotide sequence ID" value="NZ_AP024241.1"/>
</dbReference>
<name>A0A7R7MSD9_MYCIT</name>
<dbReference type="GeneID" id="77302586"/>
<evidence type="ECO:0000313" key="2">
    <source>
        <dbReference type="Proteomes" id="UP000595205"/>
    </source>
</evidence>
<organism evidence="1 2">
    <name type="scientific">Mycobacterium intracellulare</name>
    <dbReference type="NCBI Taxonomy" id="1767"/>
    <lineage>
        <taxon>Bacteria</taxon>
        <taxon>Bacillati</taxon>
        <taxon>Actinomycetota</taxon>
        <taxon>Actinomycetes</taxon>
        <taxon>Mycobacteriales</taxon>
        <taxon>Mycobacteriaceae</taxon>
        <taxon>Mycobacterium</taxon>
        <taxon>Mycobacterium avium complex (MAC)</taxon>
    </lineage>
</organism>
<proteinExistence type="predicted"/>
<gene>
    <name evidence="1" type="ORF">MINTM018_18990</name>
</gene>
<dbReference type="AlphaFoldDB" id="A0A7R7MSD9"/>
<dbReference type="PANTHER" id="PTHR43422:SF3">
    <property type="entry name" value="THIAMINE THIAZOLE SYNTHASE"/>
    <property type="match status" value="1"/>
</dbReference>